<dbReference type="Proteomes" id="UP001501521">
    <property type="component" value="Unassembled WGS sequence"/>
</dbReference>
<keyword evidence="14" id="KW-1185">Reference proteome</keyword>
<gene>
    <name evidence="13" type="ORF">GCM10025789_13970</name>
</gene>
<evidence type="ECO:0000256" key="11">
    <source>
        <dbReference type="ARBA" id="ARBA00032441"/>
    </source>
</evidence>
<dbReference type="PANTHER" id="PTHR33540:SF2">
    <property type="entry name" value="TRNA THREONYLCARBAMOYLADENOSINE BIOSYNTHESIS PROTEIN TSAE"/>
    <property type="match status" value="1"/>
</dbReference>
<dbReference type="SUPFAM" id="SSF52540">
    <property type="entry name" value="P-loop containing nucleoside triphosphate hydrolases"/>
    <property type="match status" value="1"/>
</dbReference>
<comment type="similarity">
    <text evidence="2">Belongs to the TsaE family.</text>
</comment>
<evidence type="ECO:0000256" key="7">
    <source>
        <dbReference type="ARBA" id="ARBA00022741"/>
    </source>
</evidence>
<dbReference type="InterPro" id="IPR003442">
    <property type="entry name" value="T6A_TsaE"/>
</dbReference>
<dbReference type="Gene3D" id="3.40.630.30">
    <property type="match status" value="1"/>
</dbReference>
<evidence type="ECO:0000256" key="6">
    <source>
        <dbReference type="ARBA" id="ARBA00022723"/>
    </source>
</evidence>
<keyword evidence="5" id="KW-0819">tRNA processing</keyword>
<organism evidence="13 14">
    <name type="scientific">Tessaracoccus lubricantis</name>
    <dbReference type="NCBI Taxonomy" id="545543"/>
    <lineage>
        <taxon>Bacteria</taxon>
        <taxon>Bacillati</taxon>
        <taxon>Actinomycetota</taxon>
        <taxon>Actinomycetes</taxon>
        <taxon>Propionibacteriales</taxon>
        <taxon>Propionibacteriaceae</taxon>
        <taxon>Tessaracoccus</taxon>
    </lineage>
</organism>
<dbReference type="PROSITE" id="PS51186">
    <property type="entry name" value="GNAT"/>
    <property type="match status" value="1"/>
</dbReference>
<evidence type="ECO:0000259" key="12">
    <source>
        <dbReference type="PROSITE" id="PS51186"/>
    </source>
</evidence>
<protein>
    <recommendedName>
        <fullName evidence="3">tRNA threonylcarbamoyladenosine biosynthesis protein TsaE</fullName>
    </recommendedName>
    <alternativeName>
        <fullName evidence="11">t(6)A37 threonylcarbamoyladenosine biosynthesis protein TsaE</fullName>
    </alternativeName>
</protein>
<reference evidence="14" key="1">
    <citation type="journal article" date="2019" name="Int. J. Syst. Evol. Microbiol.">
        <title>The Global Catalogue of Microorganisms (GCM) 10K type strain sequencing project: providing services to taxonomists for standard genome sequencing and annotation.</title>
        <authorList>
            <consortium name="The Broad Institute Genomics Platform"/>
            <consortium name="The Broad Institute Genome Sequencing Center for Infectious Disease"/>
            <person name="Wu L."/>
            <person name="Ma J."/>
        </authorList>
    </citation>
    <scope>NUCLEOTIDE SEQUENCE [LARGE SCALE GENOMIC DNA]</scope>
    <source>
        <strain evidence="14">JCM 19125</strain>
    </source>
</reference>
<dbReference type="RefSeq" id="WP_345581004.1">
    <property type="nucleotide sequence ID" value="NZ_BAABLV010000020.1"/>
</dbReference>
<sequence length="305" mass="32369">MTSDLELRVAEPADAAELLHVIRAAFSARRPVDPPADALTDTVADIEHALTTGSGVVGEAHGHIVAGLLIELDGDVATLRRVSVLPEYAGRGMARMIVQSALTLAVDLGARRVEILARVEFPEIVQWWRDHGFEVLGDVPHGHTMGRDLPVIIEVPTADAMRELGVRLAALLRKGDVIVATGDLGAGKTTLTQGIGEGLGVIGPIISPTFVISRVHPHPSDGPALVHVDAYRLGGAAELADIDLDASLSEAVTIVEWGSGLAEWLAESRLEIDIVRGIDTEERTVYLAGTGPRWAGALEPLREHA</sequence>
<accession>A0ABP9FC61</accession>
<dbReference type="PANTHER" id="PTHR33540">
    <property type="entry name" value="TRNA THREONYLCARBAMOYLADENOSINE BIOSYNTHESIS PROTEIN TSAE"/>
    <property type="match status" value="1"/>
</dbReference>
<dbReference type="Pfam" id="PF02367">
    <property type="entry name" value="TsaE"/>
    <property type="match status" value="1"/>
</dbReference>
<evidence type="ECO:0000313" key="13">
    <source>
        <dbReference type="EMBL" id="GAA4897294.1"/>
    </source>
</evidence>
<evidence type="ECO:0000256" key="3">
    <source>
        <dbReference type="ARBA" id="ARBA00019010"/>
    </source>
</evidence>
<dbReference type="EMBL" id="BAABLV010000020">
    <property type="protein sequence ID" value="GAA4897294.1"/>
    <property type="molecule type" value="Genomic_DNA"/>
</dbReference>
<evidence type="ECO:0000256" key="10">
    <source>
        <dbReference type="ARBA" id="ARBA00024908"/>
    </source>
</evidence>
<dbReference type="Gene3D" id="3.40.50.300">
    <property type="entry name" value="P-loop containing nucleotide triphosphate hydrolases"/>
    <property type="match status" value="1"/>
</dbReference>
<dbReference type="CDD" id="cd04301">
    <property type="entry name" value="NAT_SF"/>
    <property type="match status" value="1"/>
</dbReference>
<dbReference type="InterPro" id="IPR016181">
    <property type="entry name" value="Acyl_CoA_acyltransferase"/>
</dbReference>
<proteinExistence type="inferred from homology"/>
<comment type="caution">
    <text evidence="13">The sequence shown here is derived from an EMBL/GenBank/DDBJ whole genome shotgun (WGS) entry which is preliminary data.</text>
</comment>
<comment type="function">
    <text evidence="10">Required for the formation of a threonylcarbamoyl group on adenosine at position 37 (t(6)A37) in tRNAs that read codons beginning with adenine. Is involved in the transfer of the threonylcarbamoyl moiety of threonylcarbamoyl-AMP (TC-AMP) to the N6 group of A37, together with TsaD and TsaB. TsaE seems to play an indirect role in the t(6)A biosynthesis pathway, possibly in regulating the core enzymatic function of TsaD.</text>
</comment>
<dbReference type="InterPro" id="IPR000182">
    <property type="entry name" value="GNAT_dom"/>
</dbReference>
<dbReference type="SUPFAM" id="SSF55729">
    <property type="entry name" value="Acyl-CoA N-acyltransferases (Nat)"/>
    <property type="match status" value="1"/>
</dbReference>
<keyword evidence="8" id="KW-0067">ATP-binding</keyword>
<evidence type="ECO:0000256" key="9">
    <source>
        <dbReference type="ARBA" id="ARBA00022842"/>
    </source>
</evidence>
<dbReference type="InterPro" id="IPR027417">
    <property type="entry name" value="P-loop_NTPase"/>
</dbReference>
<name>A0ABP9FC61_9ACTN</name>
<keyword evidence="6" id="KW-0479">Metal-binding</keyword>
<dbReference type="NCBIfam" id="TIGR00150">
    <property type="entry name" value="T6A_YjeE"/>
    <property type="match status" value="1"/>
</dbReference>
<keyword evidence="9" id="KW-0460">Magnesium</keyword>
<evidence type="ECO:0000256" key="4">
    <source>
        <dbReference type="ARBA" id="ARBA00022490"/>
    </source>
</evidence>
<evidence type="ECO:0000256" key="5">
    <source>
        <dbReference type="ARBA" id="ARBA00022694"/>
    </source>
</evidence>
<comment type="subcellular location">
    <subcellularLocation>
        <location evidence="1">Cytoplasm</location>
    </subcellularLocation>
</comment>
<evidence type="ECO:0000256" key="1">
    <source>
        <dbReference type="ARBA" id="ARBA00004496"/>
    </source>
</evidence>
<keyword evidence="7" id="KW-0547">Nucleotide-binding</keyword>
<keyword evidence="4" id="KW-0963">Cytoplasm</keyword>
<dbReference type="Pfam" id="PF00583">
    <property type="entry name" value="Acetyltransf_1"/>
    <property type="match status" value="1"/>
</dbReference>
<feature type="domain" description="N-acetyltransferase" evidence="12">
    <location>
        <begin position="5"/>
        <end position="150"/>
    </location>
</feature>
<evidence type="ECO:0000313" key="14">
    <source>
        <dbReference type="Proteomes" id="UP001501521"/>
    </source>
</evidence>
<evidence type="ECO:0000256" key="2">
    <source>
        <dbReference type="ARBA" id="ARBA00007599"/>
    </source>
</evidence>
<evidence type="ECO:0000256" key="8">
    <source>
        <dbReference type="ARBA" id="ARBA00022840"/>
    </source>
</evidence>